<dbReference type="GO" id="GO:0006259">
    <property type="term" value="P:DNA metabolic process"/>
    <property type="evidence" value="ECO:0007669"/>
    <property type="project" value="UniProtKB-ARBA"/>
</dbReference>
<dbReference type="InterPro" id="IPR043502">
    <property type="entry name" value="DNA/RNA_pol_sf"/>
</dbReference>
<dbReference type="SUPFAM" id="SSF56672">
    <property type="entry name" value="DNA/RNA polymerases"/>
    <property type="match status" value="1"/>
</dbReference>
<reference evidence="2 3" key="1">
    <citation type="submission" date="2018-11" db="EMBL/GenBank/DDBJ databases">
        <authorList>
            <consortium name="Pathogen Informatics"/>
        </authorList>
    </citation>
    <scope>NUCLEOTIDE SEQUENCE [LARGE SCALE GENOMIC DNA]</scope>
</reference>
<dbReference type="EMBL" id="UYRV01018969">
    <property type="protein sequence ID" value="VDK65381.1"/>
    <property type="molecule type" value="Genomic_DNA"/>
</dbReference>
<accession>A0A3P6TLU1</accession>
<proteinExistence type="predicted"/>
<dbReference type="PANTHER" id="PTHR33050">
    <property type="entry name" value="REVERSE TRANSCRIPTASE DOMAIN-CONTAINING PROTEIN"/>
    <property type="match status" value="1"/>
</dbReference>
<protein>
    <recommendedName>
        <fullName evidence="1">RNase H type-1 domain-containing protein</fullName>
    </recommendedName>
</protein>
<dbReference type="GO" id="GO:0003676">
    <property type="term" value="F:nucleic acid binding"/>
    <property type="evidence" value="ECO:0007669"/>
    <property type="project" value="InterPro"/>
</dbReference>
<organism evidence="2 3">
    <name type="scientific">Cylicostephanus goldi</name>
    <name type="common">Nematode worm</name>
    <dbReference type="NCBI Taxonomy" id="71465"/>
    <lineage>
        <taxon>Eukaryota</taxon>
        <taxon>Metazoa</taxon>
        <taxon>Ecdysozoa</taxon>
        <taxon>Nematoda</taxon>
        <taxon>Chromadorea</taxon>
        <taxon>Rhabditida</taxon>
        <taxon>Rhabditina</taxon>
        <taxon>Rhabditomorpha</taxon>
        <taxon>Strongyloidea</taxon>
        <taxon>Strongylidae</taxon>
        <taxon>Cylicostephanus</taxon>
    </lineage>
</organism>
<dbReference type="InterPro" id="IPR036397">
    <property type="entry name" value="RNaseH_sf"/>
</dbReference>
<dbReference type="PROSITE" id="PS50879">
    <property type="entry name" value="RNASE_H_1"/>
    <property type="match status" value="1"/>
</dbReference>
<gene>
    <name evidence="2" type="ORF">CGOC_LOCUS6015</name>
</gene>
<dbReference type="CDD" id="cd09275">
    <property type="entry name" value="RNase_HI_RT_DIRS1"/>
    <property type="match status" value="1"/>
</dbReference>
<dbReference type="Proteomes" id="UP000271889">
    <property type="component" value="Unassembled WGS sequence"/>
</dbReference>
<dbReference type="Gene3D" id="3.30.420.10">
    <property type="entry name" value="Ribonuclease H-like superfamily/Ribonuclease H"/>
    <property type="match status" value="1"/>
</dbReference>
<dbReference type="PANTHER" id="PTHR33050:SF7">
    <property type="entry name" value="RIBONUCLEASE H"/>
    <property type="match status" value="1"/>
</dbReference>
<dbReference type="InterPro" id="IPR052055">
    <property type="entry name" value="Hepadnavirus_pol/RT"/>
</dbReference>
<name>A0A3P6TLU1_CYLGO</name>
<dbReference type="Pfam" id="PF13456">
    <property type="entry name" value="RVT_3"/>
    <property type="match status" value="1"/>
</dbReference>
<evidence type="ECO:0000259" key="1">
    <source>
        <dbReference type="PROSITE" id="PS50879"/>
    </source>
</evidence>
<keyword evidence="3" id="KW-1185">Reference proteome</keyword>
<dbReference type="OrthoDB" id="6062799at2759"/>
<evidence type="ECO:0000313" key="3">
    <source>
        <dbReference type="Proteomes" id="UP000271889"/>
    </source>
</evidence>
<dbReference type="GO" id="GO:0004523">
    <property type="term" value="F:RNA-DNA hybrid ribonuclease activity"/>
    <property type="evidence" value="ECO:0007669"/>
    <property type="project" value="InterPro"/>
</dbReference>
<sequence>MHLIIPADLKKRWKAVVAVIAHKQSQGTALSYRWSLDEKERAELKGWLAFNSNFSGITINSAIQTDFSLTIFCDASGSGVGSVLYFDPYRKLTSFSPIPEPLLETSSTFRELLAILEAAKAFSRYIIFEKVLFYCDNQAAVTVLKKGSAKPDLQGLAIQIWDLLDQLRIRTDFAWIPRTLNSEADQASRFIDLDDWSISNSIFAELQNAWGTCTLDMFASEFTAKCSRFVSRWVSQQTLAVDAFSIEARKLWGSEFLWWVPPPYLIARSILVAKQCGTTGILGFPLWESNLFYPLLRKGDQWIPEIKDMKIYPAGFPVLNGFSHSHTFGCPYLQFDFAFALIDFPSPAGL</sequence>
<evidence type="ECO:0000313" key="2">
    <source>
        <dbReference type="EMBL" id="VDK65381.1"/>
    </source>
</evidence>
<dbReference type="AlphaFoldDB" id="A0A3P6TLU1"/>
<feature type="domain" description="RNase H type-1" evidence="1">
    <location>
        <begin position="65"/>
        <end position="203"/>
    </location>
</feature>
<dbReference type="InterPro" id="IPR002156">
    <property type="entry name" value="RNaseH_domain"/>
</dbReference>